<dbReference type="GO" id="GO:0005524">
    <property type="term" value="F:ATP binding"/>
    <property type="evidence" value="ECO:0007669"/>
    <property type="project" value="UniProtKB-KW"/>
</dbReference>
<dbReference type="PANTHER" id="PTHR42945:SF9">
    <property type="entry name" value="HISTIDINE BIOSYNTHESIS BIFUNCTIONAL PROTEIN HISIE"/>
    <property type="match status" value="1"/>
</dbReference>
<dbReference type="STRING" id="293826.Amet_0578"/>
<reference evidence="19" key="1">
    <citation type="journal article" date="2016" name="Genome Announc.">
        <title>Complete genome sequence of Alkaliphilus metalliredigens strain QYMF, an alkaliphilic and metal-reducing bacterium isolated from borax-contaminated leachate ponds.</title>
        <authorList>
            <person name="Hwang C."/>
            <person name="Copeland A."/>
            <person name="Lucas S."/>
            <person name="Lapidus A."/>
            <person name="Barry K."/>
            <person name="Detter J.C."/>
            <person name="Glavina Del Rio T."/>
            <person name="Hammon N."/>
            <person name="Israni S."/>
            <person name="Dalin E."/>
            <person name="Tice H."/>
            <person name="Pitluck S."/>
            <person name="Chertkov O."/>
            <person name="Brettin T."/>
            <person name="Bruce D."/>
            <person name="Han C."/>
            <person name="Schmutz J."/>
            <person name="Larimer F."/>
            <person name="Land M.L."/>
            <person name="Hauser L."/>
            <person name="Kyrpides N."/>
            <person name="Mikhailova N."/>
            <person name="Ye Q."/>
            <person name="Zhou J."/>
            <person name="Richardson P."/>
            <person name="Fields M.W."/>
        </authorList>
    </citation>
    <scope>NUCLEOTIDE SEQUENCE [LARGE SCALE GENOMIC DNA]</scope>
    <source>
        <strain evidence="19">QYMF</strain>
    </source>
</reference>
<comment type="similarity">
    <text evidence="6 15">In the C-terminal section; belongs to the PRA-PH family.</text>
</comment>
<dbReference type="UniPathway" id="UPA00031">
    <property type="reaction ID" value="UER00007"/>
</dbReference>
<dbReference type="AlphaFoldDB" id="A6TKT7"/>
<keyword evidence="12 15" id="KW-0067">ATP-binding</keyword>
<dbReference type="PANTHER" id="PTHR42945">
    <property type="entry name" value="HISTIDINE BIOSYNTHESIS BIFUNCTIONAL PROTEIN"/>
    <property type="match status" value="1"/>
</dbReference>
<dbReference type="InterPro" id="IPR002496">
    <property type="entry name" value="PRib_AMP_CycHydrolase_dom"/>
</dbReference>
<keyword evidence="9 15" id="KW-0028">Amino-acid biosynthesis</keyword>
<dbReference type="GO" id="GO:0004636">
    <property type="term" value="F:phosphoribosyl-ATP diphosphatase activity"/>
    <property type="evidence" value="ECO:0007669"/>
    <property type="project" value="UniProtKB-UniRule"/>
</dbReference>
<keyword evidence="19" id="KW-1185">Reference proteome</keyword>
<comment type="pathway">
    <text evidence="5 15">Amino-acid biosynthesis; L-histidine biosynthesis; L-histidine from 5-phospho-alpha-D-ribose 1-diphosphate: step 2/9.</text>
</comment>
<gene>
    <name evidence="15" type="primary">hisI</name>
    <name evidence="15" type="synonym">hisIE</name>
    <name evidence="18" type="ordered locus">Amet_0578</name>
</gene>
<feature type="region of interest" description="Phosphoribosyl-ATP pyrophosphohydrolase" evidence="15">
    <location>
        <begin position="128"/>
        <end position="216"/>
    </location>
</feature>
<dbReference type="InterPro" id="IPR023019">
    <property type="entry name" value="His_synth_HisIE"/>
</dbReference>
<dbReference type="NCBIfam" id="NF000768">
    <property type="entry name" value="PRK00051.1"/>
    <property type="match status" value="1"/>
</dbReference>
<feature type="domain" description="Phosphoribosyl-AMP cyclohydrolase" evidence="17">
    <location>
        <begin position="29"/>
        <end position="102"/>
    </location>
</feature>
<evidence type="ECO:0000259" key="17">
    <source>
        <dbReference type="Pfam" id="PF01502"/>
    </source>
</evidence>
<dbReference type="eggNOG" id="COG0140">
    <property type="taxonomic scope" value="Bacteria"/>
</dbReference>
<comment type="subcellular location">
    <subcellularLocation>
        <location evidence="3 15">Cytoplasm</location>
    </subcellularLocation>
</comment>
<feature type="region of interest" description="Phosphoribosyl-AMP cyclohydrolase" evidence="15">
    <location>
        <begin position="1"/>
        <end position="127"/>
    </location>
</feature>
<evidence type="ECO:0000313" key="19">
    <source>
        <dbReference type="Proteomes" id="UP000001572"/>
    </source>
</evidence>
<sequence length="216" mass="24649">MKGLEEVTFDEKGLVATIIQEMSSNEVLMVAYMNRESLKKTLETKETWFWSRSRGELWHKGGTSGHIQRVKEMRYDCDGDALLVKVEQTGVACHTGEKSCFYSTLYKEEAVKKKEAMLEESENIEELLSSLYERIVDRKAHPKQGSYTNYLFDKGVDKILKKVGEEASEVIIAAKNPGKEELVSETSDLLYHLLVLLVEKGVSLEAIYQELNSREK</sequence>
<comment type="catalytic activity">
    <reaction evidence="1 15">
        <text>1-(5-phospho-beta-D-ribosyl)-5'-AMP + H2O = 1-(5-phospho-beta-D-ribosyl)-5-[(5-phospho-beta-D-ribosylamino)methylideneamino]imidazole-4-carboxamide</text>
        <dbReference type="Rhea" id="RHEA:20049"/>
        <dbReference type="ChEBI" id="CHEBI:15377"/>
        <dbReference type="ChEBI" id="CHEBI:58435"/>
        <dbReference type="ChEBI" id="CHEBI:59457"/>
        <dbReference type="EC" id="3.5.4.19"/>
    </reaction>
</comment>
<evidence type="ECO:0000256" key="16">
    <source>
        <dbReference type="SAM" id="Coils"/>
    </source>
</evidence>
<evidence type="ECO:0000256" key="12">
    <source>
        <dbReference type="ARBA" id="ARBA00022840"/>
    </source>
</evidence>
<evidence type="ECO:0000256" key="1">
    <source>
        <dbReference type="ARBA" id="ARBA00000024"/>
    </source>
</evidence>
<evidence type="ECO:0000256" key="11">
    <source>
        <dbReference type="ARBA" id="ARBA00022801"/>
    </source>
</evidence>
<dbReference type="SUPFAM" id="SSF101386">
    <property type="entry name" value="all-alpha NTP pyrophosphatases"/>
    <property type="match status" value="1"/>
</dbReference>
<name>A6TKT7_ALKMQ</name>
<dbReference type="KEGG" id="amt:Amet_0578"/>
<dbReference type="InterPro" id="IPR008179">
    <property type="entry name" value="HisE"/>
</dbReference>
<keyword evidence="13 15" id="KW-0368">Histidine biosynthesis</keyword>
<accession>A6TKT7</accession>
<dbReference type="NCBIfam" id="NF002747">
    <property type="entry name" value="PRK02759.1"/>
    <property type="match status" value="1"/>
</dbReference>
<comment type="catalytic activity">
    <reaction evidence="2 15">
        <text>1-(5-phospho-beta-D-ribosyl)-ATP + H2O = 1-(5-phospho-beta-D-ribosyl)-5'-AMP + diphosphate + H(+)</text>
        <dbReference type="Rhea" id="RHEA:22828"/>
        <dbReference type="ChEBI" id="CHEBI:15377"/>
        <dbReference type="ChEBI" id="CHEBI:15378"/>
        <dbReference type="ChEBI" id="CHEBI:33019"/>
        <dbReference type="ChEBI" id="CHEBI:59457"/>
        <dbReference type="ChEBI" id="CHEBI:73183"/>
        <dbReference type="EC" id="3.6.1.31"/>
    </reaction>
</comment>
<dbReference type="InterPro" id="IPR026660">
    <property type="entry name" value="PRA-CH"/>
</dbReference>
<organism evidence="18 19">
    <name type="scientific">Alkaliphilus metalliredigens (strain QYMF)</name>
    <dbReference type="NCBI Taxonomy" id="293826"/>
    <lineage>
        <taxon>Bacteria</taxon>
        <taxon>Bacillati</taxon>
        <taxon>Bacillota</taxon>
        <taxon>Clostridia</taxon>
        <taxon>Peptostreptococcales</taxon>
        <taxon>Natronincolaceae</taxon>
        <taxon>Alkaliphilus</taxon>
    </lineage>
</organism>
<evidence type="ECO:0000256" key="14">
    <source>
        <dbReference type="ARBA" id="ARBA00023268"/>
    </source>
</evidence>
<dbReference type="GO" id="GO:0004635">
    <property type="term" value="F:phosphoribosyl-AMP cyclohydrolase activity"/>
    <property type="evidence" value="ECO:0007669"/>
    <property type="project" value="UniProtKB-UniRule"/>
</dbReference>
<dbReference type="eggNOG" id="COG0139">
    <property type="taxonomic scope" value="Bacteria"/>
</dbReference>
<protein>
    <recommendedName>
        <fullName evidence="15">Histidine biosynthesis bifunctional protein HisIE</fullName>
    </recommendedName>
    <domain>
        <recommendedName>
            <fullName evidence="15">Phosphoribosyl-AMP cyclohydrolase</fullName>
            <shortName evidence="15">PRA-CH</shortName>
            <ecNumber evidence="15">3.5.4.19</ecNumber>
        </recommendedName>
    </domain>
    <domain>
        <recommendedName>
            <fullName evidence="15">Phosphoribosyl-ATP pyrophosphatase</fullName>
            <shortName evidence="15">PRA-PH</shortName>
            <ecNumber evidence="15">3.6.1.31</ecNumber>
        </recommendedName>
    </domain>
</protein>
<dbReference type="GO" id="GO:0005737">
    <property type="term" value="C:cytoplasm"/>
    <property type="evidence" value="ECO:0007669"/>
    <property type="project" value="UniProtKB-SubCell"/>
</dbReference>
<dbReference type="CDD" id="cd11534">
    <property type="entry name" value="NTP-PPase_HisIE_like"/>
    <property type="match status" value="1"/>
</dbReference>
<evidence type="ECO:0000256" key="3">
    <source>
        <dbReference type="ARBA" id="ARBA00004496"/>
    </source>
</evidence>
<dbReference type="InterPro" id="IPR021130">
    <property type="entry name" value="PRib-ATP_PPHydrolase-like"/>
</dbReference>
<keyword evidence="11 15" id="KW-0378">Hydrolase</keyword>
<evidence type="ECO:0000256" key="8">
    <source>
        <dbReference type="ARBA" id="ARBA00022490"/>
    </source>
</evidence>
<evidence type="ECO:0000256" key="5">
    <source>
        <dbReference type="ARBA" id="ARBA00005204"/>
    </source>
</evidence>
<dbReference type="Pfam" id="PF01503">
    <property type="entry name" value="PRA-PH"/>
    <property type="match status" value="1"/>
</dbReference>
<evidence type="ECO:0000256" key="2">
    <source>
        <dbReference type="ARBA" id="ARBA00001460"/>
    </source>
</evidence>
<dbReference type="Proteomes" id="UP000001572">
    <property type="component" value="Chromosome"/>
</dbReference>
<dbReference type="HOGENOM" id="CLU_048577_3_1_9"/>
<keyword evidence="14 15" id="KW-0511">Multifunctional enzyme</keyword>
<proteinExistence type="inferred from homology"/>
<dbReference type="Gene3D" id="3.10.20.810">
    <property type="entry name" value="Phosphoribosyl-AMP cyclohydrolase"/>
    <property type="match status" value="1"/>
</dbReference>
<dbReference type="HAMAP" id="MF_01021">
    <property type="entry name" value="HisI"/>
    <property type="match status" value="1"/>
</dbReference>
<keyword evidence="16" id="KW-0175">Coiled coil</keyword>
<evidence type="ECO:0000313" key="18">
    <source>
        <dbReference type="EMBL" id="ABR46805.1"/>
    </source>
</evidence>
<evidence type="ECO:0000256" key="7">
    <source>
        <dbReference type="ARBA" id="ARBA00008299"/>
    </source>
</evidence>
<evidence type="ECO:0000256" key="15">
    <source>
        <dbReference type="HAMAP-Rule" id="MF_01019"/>
    </source>
</evidence>
<comment type="pathway">
    <text evidence="4 15">Amino-acid biosynthesis; L-histidine biosynthesis; L-histidine from 5-phospho-alpha-D-ribose 1-diphosphate: step 3/9.</text>
</comment>
<dbReference type="Pfam" id="PF01502">
    <property type="entry name" value="PRA-CH"/>
    <property type="match status" value="1"/>
</dbReference>
<evidence type="ECO:0000256" key="9">
    <source>
        <dbReference type="ARBA" id="ARBA00022605"/>
    </source>
</evidence>
<feature type="coiled-coil region" evidence="16">
    <location>
        <begin position="107"/>
        <end position="134"/>
    </location>
</feature>
<dbReference type="HAMAP" id="MF_01019">
    <property type="entry name" value="HisIE"/>
    <property type="match status" value="1"/>
</dbReference>
<evidence type="ECO:0000256" key="6">
    <source>
        <dbReference type="ARBA" id="ARBA00007731"/>
    </source>
</evidence>
<dbReference type="EC" id="3.5.4.19" evidence="15"/>
<dbReference type="EC" id="3.6.1.31" evidence="15"/>
<evidence type="ECO:0000256" key="4">
    <source>
        <dbReference type="ARBA" id="ARBA00005169"/>
    </source>
</evidence>
<comment type="similarity">
    <text evidence="7 15">In the N-terminal section; belongs to the PRA-CH family.</text>
</comment>
<dbReference type="NCBIfam" id="TIGR03188">
    <property type="entry name" value="histidine_hisI"/>
    <property type="match status" value="1"/>
</dbReference>
<dbReference type="EMBL" id="CP000724">
    <property type="protein sequence ID" value="ABR46805.1"/>
    <property type="molecule type" value="Genomic_DNA"/>
</dbReference>
<keyword evidence="10 15" id="KW-0547">Nucleotide-binding</keyword>
<keyword evidence="8 15" id="KW-0963">Cytoplasm</keyword>
<dbReference type="Gene3D" id="1.10.287.1080">
    <property type="entry name" value="MazG-like"/>
    <property type="match status" value="1"/>
</dbReference>
<dbReference type="HAMAP" id="MF_01020">
    <property type="entry name" value="HisE"/>
    <property type="match status" value="1"/>
</dbReference>
<evidence type="ECO:0000256" key="13">
    <source>
        <dbReference type="ARBA" id="ARBA00023102"/>
    </source>
</evidence>
<dbReference type="InterPro" id="IPR038019">
    <property type="entry name" value="PRib_AMP_CycHydrolase_sf"/>
</dbReference>
<dbReference type="GO" id="GO:0000105">
    <property type="term" value="P:L-histidine biosynthetic process"/>
    <property type="evidence" value="ECO:0007669"/>
    <property type="project" value="UniProtKB-UniRule"/>
</dbReference>
<evidence type="ECO:0000256" key="10">
    <source>
        <dbReference type="ARBA" id="ARBA00022741"/>
    </source>
</evidence>
<dbReference type="SUPFAM" id="SSF141734">
    <property type="entry name" value="HisI-like"/>
    <property type="match status" value="1"/>
</dbReference>
<dbReference type="FunFam" id="3.10.20.810:FF:000001">
    <property type="entry name" value="Histidine biosynthesis bifunctional protein HisIE"/>
    <property type="match status" value="1"/>
</dbReference>